<comment type="catalytic activity">
    <reaction evidence="1">
        <text>Hydrolysis of Pro-|-Xaa &gt;&gt; Ala-|-Xaa in oligopeptides.</text>
        <dbReference type="EC" id="3.4.21.26"/>
    </reaction>
</comment>
<dbReference type="InterPro" id="IPR002471">
    <property type="entry name" value="Pept_S9_AS"/>
</dbReference>
<proteinExistence type="inferred from homology"/>
<evidence type="ECO:0000256" key="3">
    <source>
        <dbReference type="ARBA" id="ARBA00016310"/>
    </source>
</evidence>
<dbReference type="InterPro" id="IPR002470">
    <property type="entry name" value="Peptidase_S9A"/>
</dbReference>
<dbReference type="Gene3D" id="3.40.50.1820">
    <property type="entry name" value="alpha/beta hydrolase"/>
    <property type="match status" value="1"/>
</dbReference>
<dbReference type="SUPFAM" id="SSF53474">
    <property type="entry name" value="alpha/beta-Hydrolases"/>
    <property type="match status" value="1"/>
</dbReference>
<dbReference type="PRINTS" id="PR00862">
    <property type="entry name" value="PROLIGOPTASE"/>
</dbReference>
<dbReference type="InterPro" id="IPR051167">
    <property type="entry name" value="Prolyl_oligopep/macrocyclase"/>
</dbReference>
<evidence type="ECO:0000256" key="5">
    <source>
        <dbReference type="ARBA" id="ARBA00022801"/>
    </source>
</evidence>
<gene>
    <name evidence="11" type="ORF">DERF_010864</name>
</gene>
<evidence type="ECO:0000256" key="2">
    <source>
        <dbReference type="ARBA" id="ARBA00005228"/>
    </source>
</evidence>
<evidence type="ECO:0000259" key="9">
    <source>
        <dbReference type="Pfam" id="PF00326"/>
    </source>
</evidence>
<keyword evidence="8" id="KW-0732">Signal</keyword>
<evidence type="ECO:0000259" key="10">
    <source>
        <dbReference type="Pfam" id="PF02897"/>
    </source>
</evidence>
<dbReference type="InterPro" id="IPR001375">
    <property type="entry name" value="Peptidase_S9_cat"/>
</dbReference>
<dbReference type="GO" id="GO:0006508">
    <property type="term" value="P:proteolysis"/>
    <property type="evidence" value="ECO:0007669"/>
    <property type="project" value="UniProtKB-KW"/>
</dbReference>
<feature type="domain" description="Peptidase S9 prolyl oligopeptidase catalytic" evidence="9">
    <location>
        <begin position="540"/>
        <end position="747"/>
    </location>
</feature>
<keyword evidence="4 7" id="KW-0645">Protease</keyword>
<dbReference type="InterPro" id="IPR023302">
    <property type="entry name" value="Pept_S9A_N"/>
</dbReference>
<dbReference type="Pfam" id="PF00326">
    <property type="entry name" value="Peptidase_S9"/>
    <property type="match status" value="1"/>
</dbReference>
<evidence type="ECO:0000256" key="6">
    <source>
        <dbReference type="ARBA" id="ARBA00022825"/>
    </source>
</evidence>
<keyword evidence="6 7" id="KW-0720">Serine protease</keyword>
<dbReference type="EC" id="3.4.21.-" evidence="7"/>
<dbReference type="InterPro" id="IPR029058">
    <property type="entry name" value="AB_hydrolase_fold"/>
</dbReference>
<comment type="similarity">
    <text evidence="2 7">Belongs to the peptidase S9A family.</text>
</comment>
<dbReference type="PANTHER" id="PTHR42881:SF2">
    <property type="entry name" value="PROLYL ENDOPEPTIDASE"/>
    <property type="match status" value="1"/>
</dbReference>
<feature type="domain" description="Peptidase S9A N-terminal" evidence="10">
    <location>
        <begin position="60"/>
        <end position="472"/>
    </location>
</feature>
<accession>A0A922HUA2</accession>
<name>A0A922HUA2_DERFA</name>
<evidence type="ECO:0000313" key="11">
    <source>
        <dbReference type="EMBL" id="KAH9506120.1"/>
    </source>
</evidence>
<dbReference type="EMBL" id="ASGP02000005">
    <property type="protein sequence ID" value="KAH9506120.1"/>
    <property type="molecule type" value="Genomic_DNA"/>
</dbReference>
<dbReference type="AlphaFoldDB" id="A0A922HUA2"/>
<protein>
    <recommendedName>
        <fullName evidence="3 7">Prolyl endopeptidase</fullName>
        <ecNumber evidence="7">3.4.21.-</ecNumber>
    </recommendedName>
</protein>
<dbReference type="GO" id="GO:0070012">
    <property type="term" value="F:oligopeptidase activity"/>
    <property type="evidence" value="ECO:0007669"/>
    <property type="project" value="TreeGrafter"/>
</dbReference>
<dbReference type="SUPFAM" id="SSF50993">
    <property type="entry name" value="Peptidase/esterase 'gauge' domain"/>
    <property type="match status" value="1"/>
</dbReference>
<evidence type="ECO:0000313" key="12">
    <source>
        <dbReference type="Proteomes" id="UP000790347"/>
    </source>
</evidence>
<dbReference type="PANTHER" id="PTHR42881">
    <property type="entry name" value="PROLYL ENDOPEPTIDASE"/>
    <property type="match status" value="1"/>
</dbReference>
<evidence type="ECO:0000256" key="7">
    <source>
        <dbReference type="RuleBase" id="RU368024"/>
    </source>
</evidence>
<keyword evidence="5 7" id="KW-0378">Hydrolase</keyword>
<evidence type="ECO:0000256" key="8">
    <source>
        <dbReference type="SAM" id="SignalP"/>
    </source>
</evidence>
<dbReference type="Proteomes" id="UP000790347">
    <property type="component" value="Unassembled WGS sequence"/>
</dbReference>
<comment type="caution">
    <text evidence="11">The sequence shown here is derived from an EMBL/GenBank/DDBJ whole genome shotgun (WGS) entry which is preliminary data.</text>
</comment>
<dbReference type="GO" id="GO:0005829">
    <property type="term" value="C:cytosol"/>
    <property type="evidence" value="ECO:0007669"/>
    <property type="project" value="TreeGrafter"/>
</dbReference>
<evidence type="ECO:0000256" key="1">
    <source>
        <dbReference type="ARBA" id="ARBA00001070"/>
    </source>
</evidence>
<dbReference type="PROSITE" id="PS00708">
    <property type="entry name" value="PRO_ENDOPEP_SER"/>
    <property type="match status" value="1"/>
</dbReference>
<reference evidence="11" key="1">
    <citation type="submission" date="2013-05" db="EMBL/GenBank/DDBJ databases">
        <authorList>
            <person name="Yim A.K.Y."/>
            <person name="Chan T.F."/>
            <person name="Ji K.M."/>
            <person name="Liu X.Y."/>
            <person name="Zhou J.W."/>
            <person name="Li R.Q."/>
            <person name="Yang K.Y."/>
            <person name="Li J."/>
            <person name="Li M."/>
            <person name="Law P.T.W."/>
            <person name="Wu Y.L."/>
            <person name="Cai Z.L."/>
            <person name="Qin H."/>
            <person name="Bao Y."/>
            <person name="Leung R.K.K."/>
            <person name="Ng P.K.S."/>
            <person name="Zou J."/>
            <person name="Zhong X.J."/>
            <person name="Ran P.X."/>
            <person name="Zhong N.S."/>
            <person name="Liu Z.G."/>
            <person name="Tsui S.K.W."/>
        </authorList>
    </citation>
    <scope>NUCLEOTIDE SEQUENCE</scope>
    <source>
        <strain evidence="11">Derf</strain>
        <tissue evidence="11">Whole organism</tissue>
    </source>
</reference>
<sequence>MNESIITNLMMIIITLLCSLFLLSTTTNASTINTAAFASIRHGHKRQQFKQQFSYPYVKRENIYYERFGVWIRDPYRWLEDSKSTETATFVREQNAITSKYIHSNVNYESIKEKFKQLYNYTSYGIPTKHGDKYFVAIREPEQNQAIIYSLNSLKDEPNIFLNPNDLSSDGTIALKFTAFSRNGKYCAYGISKGGSDWTTVRVKNVDTLNDLEDDVLTKIKFSNIAWTINNDGFFYAYYDKYNGDGEGTDTDIPEYQKLYYHRLNTKQTNDIEIYGFPEHPKWLVGSIIMSEDGNNIHLFPTEGTSNSPWLYAHIDPMAINGSSISFEWIVTEQEIDSEYHYVGDNDNCTYVRTNYKAKNFRLVCINLNNPSRDNWRDIIAESSEAVLSDAFIADHDKIVATYMISVQNKLKVHQLSDGKFLYDIETEIGSIMTAGGKMQSPEFFFRYSTFLSPGIIYHYDLSNNTKEVYKKSIIAGLDTSDYNTEQIFYNSKDGTSVPMFIVKRKNITLNGQNPTWLYAYGGFNINIQPEYNPMAMFFVKYLNGIYASANIRGGGEFGDDWHKQGMLLNKQNVFDDFAAAGEWLIGNNYTSRNYLTINGRSNGGLLAATSANQHPEIFGSSIAEVGVLDMLKFPLFTIGYAWVEEYGDVIKNSTHFNYVLQYSPLHNIRRNLEQYPNMLVVTADHDDRVVPAHSFKFISQLQYRLGRKLPDTPLMIRIDSNSGHGAGKPVSKWIEEYTDKICFLLNSTPYKYNEADQ</sequence>
<organism evidence="11 12">
    <name type="scientific">Dermatophagoides farinae</name>
    <name type="common">American house dust mite</name>
    <dbReference type="NCBI Taxonomy" id="6954"/>
    <lineage>
        <taxon>Eukaryota</taxon>
        <taxon>Metazoa</taxon>
        <taxon>Ecdysozoa</taxon>
        <taxon>Arthropoda</taxon>
        <taxon>Chelicerata</taxon>
        <taxon>Arachnida</taxon>
        <taxon>Acari</taxon>
        <taxon>Acariformes</taxon>
        <taxon>Sarcoptiformes</taxon>
        <taxon>Astigmata</taxon>
        <taxon>Psoroptidia</taxon>
        <taxon>Analgoidea</taxon>
        <taxon>Pyroglyphidae</taxon>
        <taxon>Dermatophagoidinae</taxon>
        <taxon>Dermatophagoides</taxon>
    </lineage>
</organism>
<evidence type="ECO:0000256" key="4">
    <source>
        <dbReference type="ARBA" id="ARBA00022670"/>
    </source>
</evidence>
<reference evidence="11" key="2">
    <citation type="journal article" date="2022" name="Res Sq">
        <title>Comparative Genomics Reveals Insights into the Divergent Evolution of Astigmatic Mites and Household Pest Adaptations.</title>
        <authorList>
            <person name="Xiong Q."/>
            <person name="Wan A.T.-Y."/>
            <person name="Liu X.-Y."/>
            <person name="Fung C.S.-H."/>
            <person name="Xiao X."/>
            <person name="Malainual N."/>
            <person name="Hou J."/>
            <person name="Wang L."/>
            <person name="Wang M."/>
            <person name="Yang K."/>
            <person name="Cui Y."/>
            <person name="Leung E."/>
            <person name="Nong W."/>
            <person name="Shin S.-K."/>
            <person name="Au S."/>
            <person name="Jeong K.Y."/>
            <person name="Chew F.T."/>
            <person name="Hui J."/>
            <person name="Leung T.F."/>
            <person name="Tungtrongchitr A."/>
            <person name="Zhong N."/>
            <person name="Liu Z."/>
            <person name="Tsui S."/>
        </authorList>
    </citation>
    <scope>NUCLEOTIDE SEQUENCE</scope>
    <source>
        <strain evidence="11">Derf</strain>
        <tissue evidence="11">Whole organism</tissue>
    </source>
</reference>
<dbReference type="GO" id="GO:0004252">
    <property type="term" value="F:serine-type endopeptidase activity"/>
    <property type="evidence" value="ECO:0007669"/>
    <property type="project" value="UniProtKB-UniRule"/>
</dbReference>
<keyword evidence="12" id="KW-1185">Reference proteome</keyword>
<dbReference type="Pfam" id="PF02897">
    <property type="entry name" value="Peptidase_S9_N"/>
    <property type="match status" value="1"/>
</dbReference>
<dbReference type="FunFam" id="3.40.50.1820:FF:000005">
    <property type="entry name" value="Prolyl endopeptidase"/>
    <property type="match status" value="1"/>
</dbReference>
<dbReference type="Gene3D" id="2.130.10.120">
    <property type="entry name" value="Prolyl oligopeptidase, N-terminal domain"/>
    <property type="match status" value="1"/>
</dbReference>
<feature type="chain" id="PRO_5037711192" description="Prolyl endopeptidase" evidence="8">
    <location>
        <begin position="30"/>
        <end position="758"/>
    </location>
</feature>
<feature type="signal peptide" evidence="8">
    <location>
        <begin position="1"/>
        <end position="29"/>
    </location>
</feature>